<evidence type="ECO:0000256" key="1">
    <source>
        <dbReference type="SAM" id="MobiDB-lite"/>
    </source>
</evidence>
<proteinExistence type="predicted"/>
<reference evidence="2" key="1">
    <citation type="submission" date="2022-03" db="EMBL/GenBank/DDBJ databases">
        <authorList>
            <person name="Sayadi A."/>
        </authorList>
    </citation>
    <scope>NUCLEOTIDE SEQUENCE</scope>
</reference>
<gene>
    <name evidence="2" type="ORF">ACAOBT_LOCUS34569</name>
</gene>
<accession>A0A9P0ML05</accession>
<dbReference type="AlphaFoldDB" id="A0A9P0ML05"/>
<comment type="caution">
    <text evidence="2">The sequence shown here is derived from an EMBL/GenBank/DDBJ whole genome shotgun (WGS) entry which is preliminary data.</text>
</comment>
<feature type="region of interest" description="Disordered" evidence="1">
    <location>
        <begin position="36"/>
        <end position="55"/>
    </location>
</feature>
<name>A0A9P0ML05_ACAOB</name>
<dbReference type="OrthoDB" id="2412973at2759"/>
<protein>
    <submittedName>
        <fullName evidence="2">Uncharacterized protein</fullName>
    </submittedName>
</protein>
<dbReference type="EMBL" id="CAKOFQ010008626">
    <property type="protein sequence ID" value="CAH2015162.1"/>
    <property type="molecule type" value="Genomic_DNA"/>
</dbReference>
<dbReference type="Proteomes" id="UP001152888">
    <property type="component" value="Unassembled WGS sequence"/>
</dbReference>
<sequence>MGKNASKLKKKSSINTCLITMMICPGPASVPSPCAPASTASNIMPRPSSPKTAFQLRPTVRRLPGIGANTRISTYGCATLNWRSTRRRSRSSLE</sequence>
<keyword evidence="3" id="KW-1185">Reference proteome</keyword>
<evidence type="ECO:0000313" key="2">
    <source>
        <dbReference type="EMBL" id="CAH2015162.1"/>
    </source>
</evidence>
<organism evidence="2 3">
    <name type="scientific">Acanthoscelides obtectus</name>
    <name type="common">Bean weevil</name>
    <name type="synonym">Bruchus obtectus</name>
    <dbReference type="NCBI Taxonomy" id="200917"/>
    <lineage>
        <taxon>Eukaryota</taxon>
        <taxon>Metazoa</taxon>
        <taxon>Ecdysozoa</taxon>
        <taxon>Arthropoda</taxon>
        <taxon>Hexapoda</taxon>
        <taxon>Insecta</taxon>
        <taxon>Pterygota</taxon>
        <taxon>Neoptera</taxon>
        <taxon>Endopterygota</taxon>
        <taxon>Coleoptera</taxon>
        <taxon>Polyphaga</taxon>
        <taxon>Cucujiformia</taxon>
        <taxon>Chrysomeloidea</taxon>
        <taxon>Chrysomelidae</taxon>
        <taxon>Bruchinae</taxon>
        <taxon>Bruchini</taxon>
        <taxon>Acanthoscelides</taxon>
    </lineage>
</organism>
<evidence type="ECO:0000313" key="3">
    <source>
        <dbReference type="Proteomes" id="UP001152888"/>
    </source>
</evidence>